<evidence type="ECO:0008006" key="5">
    <source>
        <dbReference type="Google" id="ProtNLM"/>
    </source>
</evidence>
<dbReference type="AlphaFoldDB" id="A0A7S9PS37"/>
<dbReference type="EMBL" id="CP031385">
    <property type="protein sequence ID" value="QPG93991.1"/>
    <property type="molecule type" value="Genomic_DNA"/>
</dbReference>
<keyword evidence="4" id="KW-1185">Reference proteome</keyword>
<evidence type="ECO:0000256" key="2">
    <source>
        <dbReference type="SAM" id="SignalP"/>
    </source>
</evidence>
<sequence>MTRIIRFLLRVLPILATSSPIVNAEEFAELIPVPDDPNDPGPPAVLFNEAELVSVQDPQMNRRSPAMLEDRTASPYHLDKKSTPPPPPDPHYPNGRCNMNPLYVVSDDDEICMRQHPTEDASFFAARKSVCSPFNTRRIITCQLCYRVLPYINHWDIHAEKKWYVECPRGQRCRHDRRWNRWGHQTPYSTCVPQNTLMEKLIGKGSEIRSYCSKRVRLIMPKNRNKKGPGEQVIAQSAKIHAWLSDKEGGDYIKARWLYLVVNHRLIASVRDTDDWTQTFSVTSIDDVQMCAVPQDTRHDLQLDFQVTVL</sequence>
<feature type="compositionally biased region" description="Basic and acidic residues" evidence="1">
    <location>
        <begin position="68"/>
        <end position="82"/>
    </location>
</feature>
<feature type="chain" id="PRO_5034076653" description="C2H2-type domain-containing protein" evidence="2">
    <location>
        <begin position="25"/>
        <end position="310"/>
    </location>
</feature>
<evidence type="ECO:0000313" key="3">
    <source>
        <dbReference type="EMBL" id="QPG93991.1"/>
    </source>
</evidence>
<proteinExistence type="predicted"/>
<evidence type="ECO:0000256" key="1">
    <source>
        <dbReference type="SAM" id="MobiDB-lite"/>
    </source>
</evidence>
<name>A0A7S9PS37_EPIFF</name>
<accession>A0A7S9PS37</accession>
<dbReference type="Proteomes" id="UP000594364">
    <property type="component" value="Chromosome 1"/>
</dbReference>
<organism evidence="3 4">
    <name type="scientific">Epichloe festucae (strain Fl1)</name>
    <dbReference type="NCBI Taxonomy" id="877507"/>
    <lineage>
        <taxon>Eukaryota</taxon>
        <taxon>Fungi</taxon>
        <taxon>Dikarya</taxon>
        <taxon>Ascomycota</taxon>
        <taxon>Pezizomycotina</taxon>
        <taxon>Sordariomycetes</taxon>
        <taxon>Hypocreomycetidae</taxon>
        <taxon>Hypocreales</taxon>
        <taxon>Clavicipitaceae</taxon>
        <taxon>Epichloe</taxon>
    </lineage>
</organism>
<feature type="signal peptide" evidence="2">
    <location>
        <begin position="1"/>
        <end position="24"/>
    </location>
</feature>
<evidence type="ECO:0000313" key="4">
    <source>
        <dbReference type="Proteomes" id="UP000594364"/>
    </source>
</evidence>
<feature type="region of interest" description="Disordered" evidence="1">
    <location>
        <begin position="58"/>
        <end position="94"/>
    </location>
</feature>
<reference evidence="3 4" key="1">
    <citation type="journal article" date="2018" name="PLoS Genet.">
        <title>Repeat elements organise 3D genome structure and mediate transcription in the filamentous fungus Epichloe festucae.</title>
        <authorList>
            <person name="Winter D.J."/>
            <person name="Ganley A.R.D."/>
            <person name="Young C.A."/>
            <person name="Liachko I."/>
            <person name="Schardl C.L."/>
            <person name="Dupont P.Y."/>
            <person name="Berry D."/>
            <person name="Ram A."/>
            <person name="Scott B."/>
            <person name="Cox M.P."/>
        </authorList>
    </citation>
    <scope>NUCLEOTIDE SEQUENCE [LARGE SCALE GENOMIC DNA]</scope>
    <source>
        <strain evidence="3 4">Fl1</strain>
    </source>
</reference>
<gene>
    <name evidence="3" type="ORF">C2857_003929</name>
</gene>
<protein>
    <recommendedName>
        <fullName evidence="5">C2H2-type domain-containing protein</fullName>
    </recommendedName>
</protein>
<keyword evidence="2" id="KW-0732">Signal</keyword>